<proteinExistence type="predicted"/>
<dbReference type="EMBL" id="GBRH01268602">
    <property type="protein sequence ID" value="JAD29293.1"/>
    <property type="molecule type" value="Transcribed_RNA"/>
</dbReference>
<evidence type="ECO:0000313" key="1">
    <source>
        <dbReference type="EMBL" id="JAD29293.1"/>
    </source>
</evidence>
<dbReference type="AlphaFoldDB" id="A0A0A8YV56"/>
<accession>A0A0A8YV56</accession>
<organism evidence="1">
    <name type="scientific">Arundo donax</name>
    <name type="common">Giant reed</name>
    <name type="synonym">Donax arundinaceus</name>
    <dbReference type="NCBI Taxonomy" id="35708"/>
    <lineage>
        <taxon>Eukaryota</taxon>
        <taxon>Viridiplantae</taxon>
        <taxon>Streptophyta</taxon>
        <taxon>Embryophyta</taxon>
        <taxon>Tracheophyta</taxon>
        <taxon>Spermatophyta</taxon>
        <taxon>Magnoliopsida</taxon>
        <taxon>Liliopsida</taxon>
        <taxon>Poales</taxon>
        <taxon>Poaceae</taxon>
        <taxon>PACMAD clade</taxon>
        <taxon>Arundinoideae</taxon>
        <taxon>Arundineae</taxon>
        <taxon>Arundo</taxon>
    </lineage>
</organism>
<protein>
    <submittedName>
        <fullName evidence="1">Uncharacterized protein</fullName>
    </submittedName>
</protein>
<sequence length="29" mass="3541">MYQYLYLVFYRYILANFVSESKLLGLSVF</sequence>
<reference evidence="1" key="2">
    <citation type="journal article" date="2015" name="Data Brief">
        <title>Shoot transcriptome of the giant reed, Arundo donax.</title>
        <authorList>
            <person name="Barrero R.A."/>
            <person name="Guerrero F.D."/>
            <person name="Moolhuijzen P."/>
            <person name="Goolsby J.A."/>
            <person name="Tidwell J."/>
            <person name="Bellgard S.E."/>
            <person name="Bellgard M.I."/>
        </authorList>
    </citation>
    <scope>NUCLEOTIDE SEQUENCE</scope>
    <source>
        <tissue evidence="1">Shoot tissue taken approximately 20 cm above the soil surface</tissue>
    </source>
</reference>
<reference evidence="1" key="1">
    <citation type="submission" date="2014-09" db="EMBL/GenBank/DDBJ databases">
        <authorList>
            <person name="Magalhaes I.L.F."/>
            <person name="Oliveira U."/>
            <person name="Santos F.R."/>
            <person name="Vidigal T.H.D.A."/>
            <person name="Brescovit A.D."/>
            <person name="Santos A.J."/>
        </authorList>
    </citation>
    <scope>NUCLEOTIDE SEQUENCE</scope>
    <source>
        <tissue evidence="1">Shoot tissue taken approximately 20 cm above the soil surface</tissue>
    </source>
</reference>
<name>A0A0A8YV56_ARUDO</name>